<protein>
    <submittedName>
        <fullName evidence="2">Uncharacterized protein</fullName>
    </submittedName>
</protein>
<dbReference type="AlphaFoldDB" id="A0AAV0B9F6"/>
<gene>
    <name evidence="2" type="ORF">PPACK8108_LOCUS15493</name>
</gene>
<feature type="compositionally biased region" description="Basic and acidic residues" evidence="1">
    <location>
        <begin position="71"/>
        <end position="95"/>
    </location>
</feature>
<sequence>MERAFAKGPLVYCNPDLKIYGHEFPISDDPTSDYDSGVISTGPSGRKYLMKAVGIPNGGLPITADSWTNQEGKDVDAADDKSEPMEGRVDARVEPLLEVPSKPSSANAGGENNDKTGKVFAHDSQAEDQDKLGFQQEESDSSHSPPLSQVVDPSFIVIGSSSGGSPTGSLANKRIKTFHGSHQESSPQSPLLPIMDDNFDLDRCRLHLSLGPHLARLLDLMPLRYQNEAVEVVRTLNRETAASAQIHTRWLEQLDLDSLVEVKWAEDCTTGKEVGKITAVKTDPKNETATKHEHPPLHFSIYEELIATMAPVFAMEILQESLSF</sequence>
<feature type="region of interest" description="Disordered" evidence="1">
    <location>
        <begin position="61"/>
        <end position="118"/>
    </location>
</feature>
<accession>A0AAV0B9F6</accession>
<comment type="caution">
    <text evidence="2">The sequence shown here is derived from an EMBL/GenBank/DDBJ whole genome shotgun (WGS) entry which is preliminary data.</text>
</comment>
<dbReference type="EMBL" id="CALTRL010004136">
    <property type="protein sequence ID" value="CAH7682541.1"/>
    <property type="molecule type" value="Genomic_DNA"/>
</dbReference>
<evidence type="ECO:0000256" key="1">
    <source>
        <dbReference type="SAM" id="MobiDB-lite"/>
    </source>
</evidence>
<name>A0AAV0B9F6_PHAPC</name>
<evidence type="ECO:0000313" key="3">
    <source>
        <dbReference type="Proteomes" id="UP001153365"/>
    </source>
</evidence>
<reference evidence="2" key="1">
    <citation type="submission" date="2022-06" db="EMBL/GenBank/DDBJ databases">
        <authorList>
            <consortium name="SYNGENTA / RWTH Aachen University"/>
        </authorList>
    </citation>
    <scope>NUCLEOTIDE SEQUENCE</scope>
</reference>
<keyword evidence="3" id="KW-1185">Reference proteome</keyword>
<evidence type="ECO:0000313" key="2">
    <source>
        <dbReference type="EMBL" id="CAH7682541.1"/>
    </source>
</evidence>
<dbReference type="Proteomes" id="UP001153365">
    <property type="component" value="Unassembled WGS sequence"/>
</dbReference>
<organism evidence="2 3">
    <name type="scientific">Phakopsora pachyrhizi</name>
    <name type="common">Asian soybean rust disease fungus</name>
    <dbReference type="NCBI Taxonomy" id="170000"/>
    <lineage>
        <taxon>Eukaryota</taxon>
        <taxon>Fungi</taxon>
        <taxon>Dikarya</taxon>
        <taxon>Basidiomycota</taxon>
        <taxon>Pucciniomycotina</taxon>
        <taxon>Pucciniomycetes</taxon>
        <taxon>Pucciniales</taxon>
        <taxon>Phakopsoraceae</taxon>
        <taxon>Phakopsora</taxon>
    </lineage>
</organism>
<proteinExistence type="predicted"/>